<dbReference type="Proteomes" id="UP000236546">
    <property type="component" value="Unassembled WGS sequence"/>
</dbReference>
<accession>A0A2K0T0F6</accession>
<dbReference type="InterPro" id="IPR042099">
    <property type="entry name" value="ANL_N_sf"/>
</dbReference>
<dbReference type="SUPFAM" id="SSF56801">
    <property type="entry name" value="Acetyl-CoA synthetase-like"/>
    <property type="match status" value="1"/>
</dbReference>
<reference evidence="1 2" key="1">
    <citation type="submission" date="2017-02" db="EMBL/GenBank/DDBJ databases">
        <title>Genomes of Trichoderma spp. with biocontrol activity.</title>
        <authorList>
            <person name="Gardiner D."/>
            <person name="Kazan K."/>
            <person name="Vos C."/>
            <person name="Harvey P."/>
        </authorList>
    </citation>
    <scope>NUCLEOTIDE SEQUENCE [LARGE SCALE GENOMIC DNA]</scope>
    <source>
        <strain evidence="1 2">A5MH</strain>
    </source>
</reference>
<name>A0A2K0T0F6_9HYPO</name>
<comment type="caution">
    <text evidence="1">The sequence shown here is derived from an EMBL/GenBank/DDBJ whole genome shotgun (WGS) entry which is preliminary data.</text>
</comment>
<proteinExistence type="predicted"/>
<dbReference type="EMBL" id="MTYH01000098">
    <property type="protein sequence ID" value="PNP39001.1"/>
    <property type="molecule type" value="Genomic_DNA"/>
</dbReference>
<protein>
    <submittedName>
        <fullName evidence="1">Uncharacterized protein</fullName>
    </submittedName>
</protein>
<sequence length="111" mass="12239">MASSENYGKRLIPQILDNVAATDPDRIVYSIAKSADISQGLQHITAKQFAEAVDKTAWWLQSKVGKSTTLEALGYIGPHDIRHVLLMYASAKAGYKASFHFSISKLKARQC</sequence>
<gene>
    <name evidence="1" type="ORF">TGAMA5MH_09227</name>
</gene>
<evidence type="ECO:0000313" key="1">
    <source>
        <dbReference type="EMBL" id="PNP39001.1"/>
    </source>
</evidence>
<evidence type="ECO:0000313" key="2">
    <source>
        <dbReference type="Proteomes" id="UP000236546"/>
    </source>
</evidence>
<dbReference type="AlphaFoldDB" id="A0A2K0T0F6"/>
<dbReference type="OrthoDB" id="429813at2759"/>
<dbReference type="Gene3D" id="3.40.50.12780">
    <property type="entry name" value="N-terminal domain of ligase-like"/>
    <property type="match status" value="1"/>
</dbReference>
<organism evidence="1 2">
    <name type="scientific">Trichoderma gamsii</name>
    <dbReference type="NCBI Taxonomy" id="398673"/>
    <lineage>
        <taxon>Eukaryota</taxon>
        <taxon>Fungi</taxon>
        <taxon>Dikarya</taxon>
        <taxon>Ascomycota</taxon>
        <taxon>Pezizomycotina</taxon>
        <taxon>Sordariomycetes</taxon>
        <taxon>Hypocreomycetidae</taxon>
        <taxon>Hypocreales</taxon>
        <taxon>Hypocreaceae</taxon>
        <taxon>Trichoderma</taxon>
    </lineage>
</organism>